<dbReference type="KEGG" id="ddi:DDB_G0274037"/>
<evidence type="ECO:0000313" key="5">
    <source>
        <dbReference type="Proteomes" id="UP000002195"/>
    </source>
</evidence>
<dbReference type="GeneID" id="8619263"/>
<feature type="domain" description="EGF-like" evidence="2">
    <location>
        <begin position="144"/>
        <end position="155"/>
    </location>
</feature>
<reference evidence="3" key="3">
    <citation type="submission" date="2009-08" db="EMBL/GenBank/DDBJ databases">
        <authorList>
            <consortium name="The Dictyostelium discoideum Sequencing Consortium"/>
            <person name="Eichinger L."/>
            <person name="Pachebat J.A."/>
            <person name="Gloeckner G."/>
            <person name="Rajandream M.-A."/>
            <person name="Sucgang R."/>
            <person name="Song J."/>
            <person name="Cox E.C."/>
            <person name="Tunggal B."/>
            <person name="Szafranski K."/>
            <person name="Konfortov B.A."/>
            <person name="Farbrother P."/>
            <person name="Bankier A.T."/>
            <person name="Lehmann R."/>
            <person name="Hamlin N."/>
            <person name="Xu Q."/>
            <person name="Davies R."/>
            <person name="Gaudet P."/>
            <person name="Fey P."/>
            <person name="Pilcher K."/>
            <person name="Chen G."/>
            <person name="Saunders D."/>
            <person name="Sodergren E."/>
            <person name="Davis P."/>
            <person name="Nie X."/>
            <person name="Kerhornou A."/>
            <person name="Hemphill L."/>
            <person name="Bason N."/>
            <person name="Berriman M."/>
            <person name="Desany B."/>
            <person name="Churcher C."/>
            <person name="Cooper J."/>
            <person name="van Driessche N."/>
            <person name="Cronin A."/>
            <person name="Goodhead I."/>
            <person name="Muzny D."/>
            <person name="Hall N."/>
            <person name="Harper D."/>
            <person name="Lindsay R."/>
            <person name="Hauser H."/>
            <person name="James K."/>
            <person name="Quiles M."/>
            <person name="Buchrieser C."/>
            <person name="Wardroper A."/>
            <person name="Thangavelu M."/>
            <person name="Johnson D."/>
            <person name="Knights A."/>
            <person name="Loulseged H."/>
            <person name="Mungall K."/>
            <person name="Price C."/>
            <person name="Ma J."/>
            <person name="Quail M."/>
            <person name="Hernandez J."/>
            <person name="Rabbinowitsch E."/>
            <person name="Steffen D."/>
            <person name="Sanders M."/>
            <person name="Weinstock G."/>
            <person name="Sharp S."/>
            <person name="Just E."/>
            <person name="Shaulsky G."/>
            <person name="Simmonds M."/>
            <person name="Tivey A."/>
            <person name="White B."/>
            <person name="Walker D."/>
            <person name="Woodward J."/>
            <person name="Winckler T."/>
            <person name="Schleicher M."/>
            <person name="Rosenthal A."/>
            <person name="Rivero F."/>
            <person name="Chisholm R.L."/>
            <person name="Gibbs R."/>
            <person name="Loomis W.F."/>
            <person name="Platzer M."/>
            <person name="Kay R.R."/>
            <person name="Williams J."/>
            <person name="Dear P.H."/>
            <person name="Noegel A.A."/>
            <person name="Barrell B."/>
            <person name="Kuspa A."/>
        </authorList>
    </citation>
    <scope>NUCLEOTIDE SEQUENCE</scope>
    <source>
        <strain evidence="3">AX4</strain>
    </source>
</reference>
<dbReference type="Gene3D" id="2.10.25.10">
    <property type="entry name" value="Laminin"/>
    <property type="match status" value="1"/>
</dbReference>
<protein>
    <recommendedName>
        <fullName evidence="2">EGF-like domain-containing protein</fullName>
    </recommendedName>
</protein>
<dbReference type="SUPFAM" id="SSF81296">
    <property type="entry name" value="E set domains"/>
    <property type="match status" value="1"/>
</dbReference>
<dbReference type="PaxDb" id="44689-DDB0167967"/>
<organism evidence="3 5">
    <name type="scientific">Dictyostelium discoideum</name>
    <name type="common">Social amoeba</name>
    <dbReference type="NCBI Taxonomy" id="44689"/>
    <lineage>
        <taxon>Eukaryota</taxon>
        <taxon>Amoebozoa</taxon>
        <taxon>Evosea</taxon>
        <taxon>Eumycetozoa</taxon>
        <taxon>Dictyostelia</taxon>
        <taxon>Dictyosteliales</taxon>
        <taxon>Dictyosteliaceae</taxon>
        <taxon>Dictyostelium</taxon>
    </lineage>
</organism>
<accession>Q556P2</accession>
<dbReference type="KEGG" id="ddi:DDB_G0272606"/>
<dbReference type="HOGENOM" id="CLU_971232_0_0_1"/>
<dbReference type="EMBL" id="AAFI02000011">
    <property type="protein sequence ID" value="EAL70452.1"/>
    <property type="molecule type" value="Genomic_DNA"/>
</dbReference>
<evidence type="ECO:0000256" key="1">
    <source>
        <dbReference type="SAM" id="SignalP"/>
    </source>
</evidence>
<dbReference type="dictyBase" id="DDB_G0274037"/>
<accession>Q86K16</accession>
<dbReference type="GeneID" id="8618713"/>
<sequence>MKFISSLLIILSIVSICLSQTSSSVSSVSSSSSSSQECLPGYSGVNCTFNHNVTGYVPAYAHGGYVLFWGDFGETHDGLSVLIGGTTCSIFVAYFWMIKCYAGVLPENTFYNVTVTQNGITWFQDNYYRYQTNCVNGETLNGYCQCETGFTGELCDVESSPYINTISSSSIDGGHVIADGWFGQDPQIGTFSILIGNKKLRIVQIGSTRFSGVAPQGNGSQDITIYNSTNNQLLYTGINSFQYDSTLCYGDCFANGICNNGVCECFYPWTGPYCFEFNSCQCPQI</sequence>
<evidence type="ECO:0000259" key="2">
    <source>
        <dbReference type="PROSITE" id="PS01186"/>
    </source>
</evidence>
<name>Q556P2_DICDI</name>
<feature type="signal peptide" evidence="1">
    <location>
        <begin position="1"/>
        <end position="19"/>
    </location>
</feature>
<dbReference type="PANTHER" id="PTHR24032:SF76">
    <property type="entry name" value="EGF-LIKE DOMAIN-CONTAINING PROTEIN"/>
    <property type="match status" value="1"/>
</dbReference>
<reference evidence="3 5" key="2">
    <citation type="journal article" date="2005" name="Nature">
        <title>The genome of the social amoeba Dictyostelium discoideum.</title>
        <authorList>
            <consortium name="The Dictyostelium discoideum Sequencing Consortium"/>
            <person name="Eichinger L."/>
            <person name="Pachebat J.A."/>
            <person name="Glockner G."/>
            <person name="Rajandream M.A."/>
            <person name="Sucgang R."/>
            <person name="Berriman M."/>
            <person name="Song J."/>
            <person name="Olsen R."/>
            <person name="Szafranski K."/>
            <person name="Xu Q."/>
            <person name="Tunggal B."/>
            <person name="Kummerfeld S."/>
            <person name="Madera M."/>
            <person name="Konfortov B.A."/>
            <person name="Rivero F."/>
            <person name="Bankier A.T."/>
            <person name="Lehmann R."/>
            <person name="Hamlin N."/>
            <person name="Davies R."/>
            <person name="Gaudet P."/>
            <person name="Fey P."/>
            <person name="Pilcher K."/>
            <person name="Chen G."/>
            <person name="Saunders D."/>
            <person name="Sodergren E."/>
            <person name="Davis P."/>
            <person name="Kerhornou A."/>
            <person name="Nie X."/>
            <person name="Hall N."/>
            <person name="Anjard C."/>
            <person name="Hemphill L."/>
            <person name="Bason N."/>
            <person name="Farbrother P."/>
            <person name="Desany B."/>
            <person name="Just E."/>
            <person name="Morio T."/>
            <person name="Rost R."/>
            <person name="Churcher C."/>
            <person name="Cooper J."/>
            <person name="Haydock S."/>
            <person name="van Driessche N."/>
            <person name="Cronin A."/>
            <person name="Goodhead I."/>
            <person name="Muzny D."/>
            <person name="Mourier T."/>
            <person name="Pain A."/>
            <person name="Lu M."/>
            <person name="Harper D."/>
            <person name="Lindsay R."/>
            <person name="Hauser H."/>
            <person name="James K."/>
            <person name="Quiles M."/>
            <person name="Madan Babu M."/>
            <person name="Saito T."/>
            <person name="Buchrieser C."/>
            <person name="Wardroper A."/>
            <person name="Felder M."/>
            <person name="Thangavelu M."/>
            <person name="Johnson D."/>
            <person name="Knights A."/>
            <person name="Loulseged H."/>
            <person name="Mungall K."/>
            <person name="Oliver K."/>
            <person name="Price C."/>
            <person name="Quail M.A."/>
            <person name="Urushihara H."/>
            <person name="Hernandez J."/>
            <person name="Rabbinowitsch E."/>
            <person name="Steffen D."/>
            <person name="Sanders M."/>
            <person name="Ma J."/>
            <person name="Kohara Y."/>
            <person name="Sharp S."/>
            <person name="Simmonds M."/>
            <person name="Spiegler S."/>
            <person name="Tivey A."/>
            <person name="Sugano S."/>
            <person name="White B."/>
            <person name="Walker D."/>
            <person name="Woodward J."/>
            <person name="Winckler T."/>
            <person name="Tanaka Y."/>
            <person name="Shaulsky G."/>
            <person name="Schleicher M."/>
            <person name="Weinstock G."/>
            <person name="Rosenthal A."/>
            <person name="Cox E.C."/>
            <person name="Chisholm R.L."/>
            <person name="Gibbs R."/>
            <person name="Loomis W.F."/>
            <person name="Platzer M."/>
            <person name="Kay R.R."/>
            <person name="Williams J."/>
            <person name="Dear P.H."/>
            <person name="Noegel A.A."/>
            <person name="Barrell B."/>
            <person name="Kuspa A."/>
        </authorList>
    </citation>
    <scope>NUCLEOTIDE SEQUENCE [LARGE SCALE GENOMIC DNA]</scope>
    <source>
        <strain evidence="3 5">AX4</strain>
    </source>
</reference>
<comment type="caution">
    <text evidence="3">The sequence shown here is derived from an EMBL/GenBank/DDBJ whole genome shotgun (WGS) entry which is preliminary data.</text>
</comment>
<dbReference type="AlphaFoldDB" id="Q556P2"/>
<dbReference type="InterPro" id="IPR000742">
    <property type="entry name" value="EGF"/>
</dbReference>
<dbReference type="InterPro" id="IPR053331">
    <property type="entry name" value="EGF-like_comC"/>
</dbReference>
<dbReference type="EMBL" id="AAFI02000009">
    <property type="protein sequence ID" value="EAL70940.1"/>
    <property type="molecule type" value="Genomic_DNA"/>
</dbReference>
<dbReference type="PROSITE" id="PS01186">
    <property type="entry name" value="EGF_2"/>
    <property type="match status" value="1"/>
</dbReference>
<keyword evidence="1" id="KW-0732">Signal</keyword>
<gene>
    <name evidence="4" type="ORF">DDB_G0272606</name>
    <name evidence="3" type="ORF">DDB_G0274037</name>
</gene>
<proteinExistence type="predicted"/>
<dbReference type="dictyBase" id="DDB_G0272606"/>
<dbReference type="RefSeq" id="XP_645036.1">
    <property type="nucleotide sequence ID" value="XM_639944.1"/>
</dbReference>
<dbReference type="PANTHER" id="PTHR24032">
    <property type="entry name" value="EGF-LIKE DOMAIN-CONTAINING PROTEIN-RELATED-RELATED"/>
    <property type="match status" value="1"/>
</dbReference>
<feature type="chain" id="PRO_5011424125" description="EGF-like domain-containing protein" evidence="1">
    <location>
        <begin position="20"/>
        <end position="285"/>
    </location>
</feature>
<dbReference type="RefSeq" id="XP_644377.1">
    <property type="nucleotide sequence ID" value="XM_639285.1"/>
</dbReference>
<evidence type="ECO:0000313" key="4">
    <source>
        <dbReference type="EMBL" id="EAL70940.1"/>
    </source>
</evidence>
<dbReference type="SMR" id="Q556P2"/>
<dbReference type="Proteomes" id="UP000002195">
    <property type="component" value="Unassembled WGS sequence"/>
</dbReference>
<dbReference type="VEuPathDB" id="AmoebaDB:DDB_G0274037"/>
<evidence type="ECO:0000313" key="3">
    <source>
        <dbReference type="EMBL" id="EAL70452.1"/>
    </source>
</evidence>
<keyword evidence="5" id="KW-1185">Reference proteome</keyword>
<dbReference type="InterPro" id="IPR014756">
    <property type="entry name" value="Ig_E-set"/>
</dbReference>
<reference evidence="3 5" key="1">
    <citation type="journal article" date="2002" name="Nature">
        <title>Sequence and analysis of chromosome 2 of Dictyostelium discoideum.</title>
        <authorList>
            <consortium name="Dictyostelium Genome Sequencing Consortium"/>
            <person name="Glockner G."/>
            <person name="Eichinger L."/>
            <person name="Szafranski K."/>
            <person name="Pachebat J.A."/>
            <person name="Bankier A.T."/>
            <person name="Dear P.H."/>
            <person name="Lehmann R."/>
            <person name="Baumgart C."/>
            <person name="Parra G."/>
            <person name="Abril J.F."/>
            <person name="Guigo R."/>
            <person name="Kumpf K."/>
            <person name="Tunggal B."/>
            <person name="Cox E."/>
            <person name="Quail M.A."/>
            <person name="Platzer M."/>
            <person name="Rosenthal A."/>
            <person name="Noegel A.A."/>
        </authorList>
    </citation>
    <scope>NUCLEOTIDE SEQUENCE [LARGE SCALE GENOMIC DNA]</scope>
    <source>
        <strain evidence="3 5">AX4</strain>
    </source>
</reference>